<evidence type="ECO:0000259" key="10">
    <source>
        <dbReference type="Pfam" id="PF23368"/>
    </source>
</evidence>
<dbReference type="GO" id="GO:0004222">
    <property type="term" value="F:metalloendopeptidase activity"/>
    <property type="evidence" value="ECO:0007669"/>
    <property type="project" value="InterPro"/>
</dbReference>
<dbReference type="GO" id="GO:0016020">
    <property type="term" value="C:membrane"/>
    <property type="evidence" value="ECO:0007669"/>
    <property type="project" value="TreeGrafter"/>
</dbReference>
<sequence>MASEARPPLSAEGQWRPPAVGRAKAASLTISQDATVVAADRDSGAVLASAPFASLTISDRVGSIPRTVTFPDGSVFETSDNDTIDNMVRPRGKRHFGFVHGLEKFHPRLILFAALVVAFCFVLYRFAVPVLVEVAVAVTPPVVPKLLSQGALVSLDQTFFEETKLSIERQKALSDQFAAMAKLTLRGSAAPASPEDAPAYTLNFRAGGTIGPNAFALPDGTVVLTDELVELADDDEMVLAVLAHEIGHVERQHSLRQLYRAAGVTALIMLIGGDIGSGTGDILVQGSALASLSYSRGAEAEADRYSVELMHKVGHDPAAIARFFELLRDKLGDTGKNDFLSSHPATPERIEETRRYAEEISNPGK</sequence>
<feature type="domain" description="DUF7092" evidence="10">
    <location>
        <begin position="11"/>
        <end position="89"/>
    </location>
</feature>
<dbReference type="GO" id="GO:0046872">
    <property type="term" value="F:metal ion binding"/>
    <property type="evidence" value="ECO:0007669"/>
    <property type="project" value="UniProtKB-KW"/>
</dbReference>
<evidence type="ECO:0000313" key="11">
    <source>
        <dbReference type="EMBL" id="SFK88928.1"/>
    </source>
</evidence>
<keyword evidence="8" id="KW-1133">Transmembrane helix</keyword>
<keyword evidence="8" id="KW-0472">Membrane</keyword>
<gene>
    <name evidence="11" type="ORF">SAMN04488498_11628</name>
</gene>
<dbReference type="GO" id="GO:0051603">
    <property type="term" value="P:proteolysis involved in protein catabolic process"/>
    <property type="evidence" value="ECO:0007669"/>
    <property type="project" value="TreeGrafter"/>
</dbReference>
<feature type="compositionally biased region" description="Basic and acidic residues" evidence="7">
    <location>
        <begin position="346"/>
        <end position="358"/>
    </location>
</feature>
<evidence type="ECO:0000259" key="9">
    <source>
        <dbReference type="Pfam" id="PF01435"/>
    </source>
</evidence>
<evidence type="ECO:0000256" key="7">
    <source>
        <dbReference type="SAM" id="MobiDB-lite"/>
    </source>
</evidence>
<dbReference type="InterPro" id="IPR055518">
    <property type="entry name" value="DUF7092"/>
</dbReference>
<feature type="domain" description="Peptidase M48" evidence="9">
    <location>
        <begin position="212"/>
        <end position="355"/>
    </location>
</feature>
<evidence type="ECO:0000256" key="6">
    <source>
        <dbReference type="RuleBase" id="RU003983"/>
    </source>
</evidence>
<evidence type="ECO:0000256" key="8">
    <source>
        <dbReference type="SAM" id="Phobius"/>
    </source>
</evidence>
<comment type="similarity">
    <text evidence="6">Belongs to the peptidase M48 family.</text>
</comment>
<keyword evidence="8" id="KW-0812">Transmembrane</keyword>
<dbReference type="InterPro" id="IPR001915">
    <property type="entry name" value="Peptidase_M48"/>
</dbReference>
<keyword evidence="4 6" id="KW-0862">Zinc</keyword>
<dbReference type="Proteomes" id="UP000323300">
    <property type="component" value="Unassembled WGS sequence"/>
</dbReference>
<feature type="transmembrane region" description="Helical" evidence="8">
    <location>
        <begin position="109"/>
        <end position="127"/>
    </location>
</feature>
<evidence type="ECO:0000256" key="1">
    <source>
        <dbReference type="ARBA" id="ARBA00022670"/>
    </source>
</evidence>
<keyword evidence="12" id="KW-1185">Reference proteome</keyword>
<evidence type="ECO:0000256" key="5">
    <source>
        <dbReference type="ARBA" id="ARBA00023049"/>
    </source>
</evidence>
<accession>A0A1I4D5S4</accession>
<organism evidence="11 12">
    <name type="scientific">Neomesorhizobium albiziae</name>
    <dbReference type="NCBI Taxonomy" id="335020"/>
    <lineage>
        <taxon>Bacteria</taxon>
        <taxon>Pseudomonadati</taxon>
        <taxon>Pseudomonadota</taxon>
        <taxon>Alphaproteobacteria</taxon>
        <taxon>Hyphomicrobiales</taxon>
        <taxon>Phyllobacteriaceae</taxon>
        <taxon>Neomesorhizobium</taxon>
    </lineage>
</organism>
<reference evidence="11 12" key="1">
    <citation type="submission" date="2016-10" db="EMBL/GenBank/DDBJ databases">
        <authorList>
            <person name="Varghese N."/>
            <person name="Submissions S."/>
        </authorList>
    </citation>
    <scope>NUCLEOTIDE SEQUENCE [LARGE SCALE GENOMIC DNA]</scope>
    <source>
        <strain evidence="11 12">DSM 21822</strain>
    </source>
</reference>
<proteinExistence type="inferred from homology"/>
<keyword evidence="3 6" id="KW-0378">Hydrolase</keyword>
<dbReference type="Pfam" id="PF23368">
    <property type="entry name" value="DUF7092"/>
    <property type="match status" value="1"/>
</dbReference>
<dbReference type="PANTHER" id="PTHR22726:SF1">
    <property type="entry name" value="METALLOENDOPEPTIDASE OMA1, MITOCHONDRIAL"/>
    <property type="match status" value="1"/>
</dbReference>
<dbReference type="Pfam" id="PF01435">
    <property type="entry name" value="Peptidase_M48"/>
    <property type="match status" value="1"/>
</dbReference>
<dbReference type="CDD" id="cd07332">
    <property type="entry name" value="M48C_Oma1_like"/>
    <property type="match status" value="1"/>
</dbReference>
<evidence type="ECO:0000256" key="4">
    <source>
        <dbReference type="ARBA" id="ARBA00022833"/>
    </source>
</evidence>
<protein>
    <submittedName>
        <fullName evidence="11">Peptidase family M48</fullName>
    </submittedName>
</protein>
<dbReference type="EMBL" id="FOSL01000016">
    <property type="protein sequence ID" value="SFK88928.1"/>
    <property type="molecule type" value="Genomic_DNA"/>
</dbReference>
<dbReference type="Gene3D" id="3.30.2010.10">
    <property type="entry name" value="Metalloproteases ('zincins'), catalytic domain"/>
    <property type="match status" value="1"/>
</dbReference>
<evidence type="ECO:0000256" key="3">
    <source>
        <dbReference type="ARBA" id="ARBA00022801"/>
    </source>
</evidence>
<keyword evidence="5 6" id="KW-0482">Metalloprotease</keyword>
<name>A0A1I4D5S4_9HYPH</name>
<evidence type="ECO:0000256" key="2">
    <source>
        <dbReference type="ARBA" id="ARBA00022723"/>
    </source>
</evidence>
<dbReference type="PANTHER" id="PTHR22726">
    <property type="entry name" value="METALLOENDOPEPTIDASE OMA1"/>
    <property type="match status" value="1"/>
</dbReference>
<keyword evidence="1 6" id="KW-0645">Protease</keyword>
<keyword evidence="2" id="KW-0479">Metal-binding</keyword>
<comment type="cofactor">
    <cofactor evidence="6">
        <name>Zn(2+)</name>
        <dbReference type="ChEBI" id="CHEBI:29105"/>
    </cofactor>
    <text evidence="6">Binds 1 zinc ion per subunit.</text>
</comment>
<dbReference type="AlphaFoldDB" id="A0A1I4D5S4"/>
<feature type="region of interest" description="Disordered" evidence="7">
    <location>
        <begin position="337"/>
        <end position="365"/>
    </location>
</feature>
<dbReference type="RefSeq" id="WP_244621838.1">
    <property type="nucleotide sequence ID" value="NZ_BSPE01000060.1"/>
</dbReference>
<evidence type="ECO:0000313" key="12">
    <source>
        <dbReference type="Proteomes" id="UP000323300"/>
    </source>
</evidence>
<dbReference type="InterPro" id="IPR051156">
    <property type="entry name" value="Mito/Outer_Membr_Metalloprot"/>
</dbReference>